<protein>
    <submittedName>
        <fullName evidence="7">Putative deacylase</fullName>
    </submittedName>
</protein>
<dbReference type="EMBL" id="CP011125">
    <property type="protein sequence ID" value="AKF07346.1"/>
    <property type="molecule type" value="Genomic_DNA"/>
</dbReference>
<dbReference type="Proteomes" id="UP000034883">
    <property type="component" value="Chromosome"/>
</dbReference>
<dbReference type="GO" id="GO:0016788">
    <property type="term" value="F:hydrolase activity, acting on ester bonds"/>
    <property type="evidence" value="ECO:0007669"/>
    <property type="project" value="InterPro"/>
</dbReference>
<dbReference type="GO" id="GO:0008270">
    <property type="term" value="F:zinc ion binding"/>
    <property type="evidence" value="ECO:0007669"/>
    <property type="project" value="InterPro"/>
</dbReference>
<comment type="similarity">
    <text evidence="5">Belongs to the peptidase M14 family.</text>
</comment>
<dbReference type="GO" id="GO:0004181">
    <property type="term" value="F:metallocarboxypeptidase activity"/>
    <property type="evidence" value="ECO:0007669"/>
    <property type="project" value="InterPro"/>
</dbReference>
<organism evidence="7 8">
    <name type="scientific">Sandaracinus amylolyticus</name>
    <dbReference type="NCBI Taxonomy" id="927083"/>
    <lineage>
        <taxon>Bacteria</taxon>
        <taxon>Pseudomonadati</taxon>
        <taxon>Myxococcota</taxon>
        <taxon>Polyangia</taxon>
        <taxon>Polyangiales</taxon>
        <taxon>Sandaracinaceae</taxon>
        <taxon>Sandaracinus</taxon>
    </lineage>
</organism>
<dbReference type="InterPro" id="IPR055438">
    <property type="entry name" value="AstE_AspA_cat"/>
</dbReference>
<evidence type="ECO:0000256" key="3">
    <source>
        <dbReference type="ARBA" id="ARBA00022801"/>
    </source>
</evidence>
<comment type="cofactor">
    <cofactor evidence="1">
        <name>Zn(2+)</name>
        <dbReference type="ChEBI" id="CHEBI:29105"/>
    </cofactor>
</comment>
<evidence type="ECO:0000313" key="7">
    <source>
        <dbReference type="EMBL" id="AKF07346.1"/>
    </source>
</evidence>
<feature type="active site" description="Proton donor/acceptor" evidence="5">
    <location>
        <position position="201"/>
    </location>
</feature>
<proteinExistence type="inferred from homology"/>
<name>A0A0F6W4W2_9BACT</name>
<dbReference type="PANTHER" id="PTHR37326">
    <property type="entry name" value="BLL3975 PROTEIN"/>
    <property type="match status" value="1"/>
</dbReference>
<sequence>MARLSAGLHELAPNVYAHVFDANAPGPTALVQAGIHGDEIAGVHALEELLEDGIRPARGRLIVVPVMNPAAYRARVRACPPRRDWAGLDLNRQFPGDGAAPEREKRLARTFMDLVVEERPAMVCTLHESQKRYHPDVKPSFGQTLVYGVDPMPATIGRVVDRLNASRASDDEHWAPQYYPVATSSTEVIVDAIGCLGVCVETWMGFDLARRVAMQREVVRLLLDDVGVLPFSPGEQA</sequence>
<dbReference type="PROSITE" id="PS52035">
    <property type="entry name" value="PEPTIDASE_M14"/>
    <property type="match status" value="1"/>
</dbReference>
<dbReference type="PANTHER" id="PTHR37326:SF1">
    <property type="entry name" value="BLL3975 PROTEIN"/>
    <property type="match status" value="1"/>
</dbReference>
<evidence type="ECO:0000259" key="6">
    <source>
        <dbReference type="PROSITE" id="PS52035"/>
    </source>
</evidence>
<evidence type="ECO:0000256" key="1">
    <source>
        <dbReference type="ARBA" id="ARBA00001947"/>
    </source>
</evidence>
<dbReference type="SUPFAM" id="SSF53187">
    <property type="entry name" value="Zn-dependent exopeptidases"/>
    <property type="match status" value="1"/>
</dbReference>
<evidence type="ECO:0000256" key="5">
    <source>
        <dbReference type="PROSITE-ProRule" id="PRU01379"/>
    </source>
</evidence>
<dbReference type="STRING" id="927083.DB32_004495"/>
<dbReference type="Pfam" id="PF24827">
    <property type="entry name" value="AstE_AspA_cat"/>
    <property type="match status" value="1"/>
</dbReference>
<dbReference type="InterPro" id="IPR000834">
    <property type="entry name" value="Peptidase_M14"/>
</dbReference>
<keyword evidence="3" id="KW-0378">Hydrolase</keyword>
<evidence type="ECO:0000313" key="8">
    <source>
        <dbReference type="Proteomes" id="UP000034883"/>
    </source>
</evidence>
<evidence type="ECO:0000256" key="2">
    <source>
        <dbReference type="ARBA" id="ARBA00022723"/>
    </source>
</evidence>
<keyword evidence="2" id="KW-0479">Metal-binding</keyword>
<gene>
    <name evidence="7" type="ORF">DB32_004495</name>
</gene>
<dbReference type="Gene3D" id="3.40.630.10">
    <property type="entry name" value="Zn peptidases"/>
    <property type="match status" value="1"/>
</dbReference>
<feature type="domain" description="Peptidase M14" evidence="6">
    <location>
        <begin position="1"/>
        <end position="226"/>
    </location>
</feature>
<accession>A0A0F6W4W2</accession>
<dbReference type="InterPro" id="IPR053138">
    <property type="entry name" value="N-alpha-Ac-DABA_deacetylase"/>
</dbReference>
<dbReference type="KEGG" id="samy:DB32_004495"/>
<keyword evidence="4" id="KW-0862">Zinc</keyword>
<dbReference type="RefSeq" id="WP_053234617.1">
    <property type="nucleotide sequence ID" value="NZ_CP011125.1"/>
</dbReference>
<evidence type="ECO:0000256" key="4">
    <source>
        <dbReference type="ARBA" id="ARBA00022833"/>
    </source>
</evidence>
<keyword evidence="8" id="KW-1185">Reference proteome</keyword>
<reference evidence="7 8" key="1">
    <citation type="submission" date="2015-03" db="EMBL/GenBank/DDBJ databases">
        <title>Genome assembly of Sandaracinus amylolyticus DSM 53668.</title>
        <authorList>
            <person name="Sharma G."/>
            <person name="Subramanian S."/>
        </authorList>
    </citation>
    <scope>NUCLEOTIDE SEQUENCE [LARGE SCALE GENOMIC DNA]</scope>
    <source>
        <strain evidence="7 8">DSM 53668</strain>
    </source>
</reference>
<dbReference type="GO" id="GO:0006508">
    <property type="term" value="P:proteolysis"/>
    <property type="evidence" value="ECO:0007669"/>
    <property type="project" value="InterPro"/>
</dbReference>
<dbReference type="AlphaFoldDB" id="A0A0F6W4W2"/>